<protein>
    <submittedName>
        <fullName evidence="3">Uncharacterized protein</fullName>
    </submittedName>
</protein>
<reference evidence="3 4" key="1">
    <citation type="submission" date="2017-03" db="EMBL/GenBank/DDBJ databases">
        <title>Genomes of endolithic fungi from Antarctica.</title>
        <authorList>
            <person name="Coleine C."/>
            <person name="Masonjones S."/>
            <person name="Stajich J.E."/>
        </authorList>
    </citation>
    <scope>NUCLEOTIDE SEQUENCE [LARGE SCALE GENOMIC DNA]</scope>
    <source>
        <strain evidence="3 4">CCFEE 5311</strain>
    </source>
</reference>
<proteinExistence type="predicted"/>
<accession>A0A4U0U0E2</accession>
<sequence length="420" mass="47152">MFTDYCISRDSTTPTTCRLGEGSQVPQKRPAQSPYGPSKSRNTAVSGAFTRHAEHGDRTPIDAAASSRSYLSAICDVLDRYPDGLGKEQITNEVVKRRADWWPDKVDDTVRRSLAVAFSSAPESKTSRIWEYERSCDGTDRKEKIWKRTSAPHDHQSGNSIPERRSNEALQDLSETSTAAHARTRSFALTPRTPSKTPDITDPTLQFSTGNVQFATHLWRPAHQSRAEDGANDARASAALNTQCNYESPTDDAQEGIRSNGNSMDAAVRSDSHATFTAPETATAIPDPQLDLRRNLPPTASEYLCPDLQVLHWGEQVRRRRGLVPQLDEMIRKRSKFSEEANRLHRRKEECSMRTAELEQQLQEAREHADNALRKYEKVQAEAAEVAGLVENVEKRFGKLMQSCCNNIPYDPSQLHVQIF</sequence>
<comment type="caution">
    <text evidence="3">The sequence shown here is derived from an EMBL/GenBank/DDBJ whole genome shotgun (WGS) entry which is preliminary data.</text>
</comment>
<feature type="compositionally biased region" description="Polar residues" evidence="2">
    <location>
        <begin position="192"/>
        <end position="205"/>
    </location>
</feature>
<evidence type="ECO:0000313" key="3">
    <source>
        <dbReference type="EMBL" id="TKA28248.1"/>
    </source>
</evidence>
<dbReference type="Proteomes" id="UP000310066">
    <property type="component" value="Unassembled WGS sequence"/>
</dbReference>
<evidence type="ECO:0000313" key="4">
    <source>
        <dbReference type="Proteomes" id="UP000310066"/>
    </source>
</evidence>
<name>A0A4U0U0E2_9PEZI</name>
<feature type="region of interest" description="Disordered" evidence="2">
    <location>
        <begin position="11"/>
        <end position="44"/>
    </location>
</feature>
<feature type="coiled-coil region" evidence="1">
    <location>
        <begin position="327"/>
        <end position="396"/>
    </location>
</feature>
<organism evidence="3 4">
    <name type="scientific">Friedmanniomyces endolithicus</name>
    <dbReference type="NCBI Taxonomy" id="329885"/>
    <lineage>
        <taxon>Eukaryota</taxon>
        <taxon>Fungi</taxon>
        <taxon>Dikarya</taxon>
        <taxon>Ascomycota</taxon>
        <taxon>Pezizomycotina</taxon>
        <taxon>Dothideomycetes</taxon>
        <taxon>Dothideomycetidae</taxon>
        <taxon>Mycosphaerellales</taxon>
        <taxon>Teratosphaeriaceae</taxon>
        <taxon>Friedmanniomyces</taxon>
    </lineage>
</organism>
<dbReference type="OrthoDB" id="10307739at2759"/>
<evidence type="ECO:0000256" key="2">
    <source>
        <dbReference type="SAM" id="MobiDB-lite"/>
    </source>
</evidence>
<gene>
    <name evidence="3" type="ORF">B0A54_16940</name>
</gene>
<feature type="region of interest" description="Disordered" evidence="2">
    <location>
        <begin position="147"/>
        <end position="205"/>
    </location>
</feature>
<feature type="compositionally biased region" description="Basic and acidic residues" evidence="2">
    <location>
        <begin position="151"/>
        <end position="167"/>
    </location>
</feature>
<dbReference type="AlphaFoldDB" id="A0A4U0U0E2"/>
<evidence type="ECO:0000256" key="1">
    <source>
        <dbReference type="SAM" id="Coils"/>
    </source>
</evidence>
<dbReference type="EMBL" id="NAJP01000120">
    <property type="protein sequence ID" value="TKA28248.1"/>
    <property type="molecule type" value="Genomic_DNA"/>
</dbReference>
<keyword evidence="1" id="KW-0175">Coiled coil</keyword>